<feature type="transmembrane region" description="Helical" evidence="6">
    <location>
        <begin position="205"/>
        <end position="222"/>
    </location>
</feature>
<dbReference type="OrthoDB" id="9808671at2"/>
<evidence type="ECO:0000256" key="2">
    <source>
        <dbReference type="ARBA" id="ARBA00022475"/>
    </source>
</evidence>
<dbReference type="InterPro" id="IPR036390">
    <property type="entry name" value="WH_DNA-bd_sf"/>
</dbReference>
<dbReference type="InterPro" id="IPR017039">
    <property type="entry name" value="Virul_fac_BrkB"/>
</dbReference>
<dbReference type="HOGENOM" id="CLU_032288_2_0_6"/>
<dbReference type="PANTHER" id="PTHR30213">
    <property type="entry name" value="INNER MEMBRANE PROTEIN YHJD"/>
    <property type="match status" value="1"/>
</dbReference>
<dbReference type="GO" id="GO:0005886">
    <property type="term" value="C:plasma membrane"/>
    <property type="evidence" value="ECO:0007669"/>
    <property type="project" value="UniProtKB-SubCell"/>
</dbReference>
<dbReference type="InterPro" id="IPR036388">
    <property type="entry name" value="WH-like_DNA-bd_sf"/>
</dbReference>
<evidence type="ECO:0000256" key="5">
    <source>
        <dbReference type="ARBA" id="ARBA00023136"/>
    </source>
</evidence>
<keyword evidence="8" id="KW-1185">Reference proteome</keyword>
<evidence type="ECO:0000313" key="7">
    <source>
        <dbReference type="EMBL" id="ACL73730.1"/>
    </source>
</evidence>
<keyword evidence="5 6" id="KW-0472">Membrane</keyword>
<proteinExistence type="predicted"/>
<dbReference type="Pfam" id="PF03631">
    <property type="entry name" value="Virul_fac_BrkB"/>
    <property type="match status" value="1"/>
</dbReference>
<dbReference type="Proteomes" id="UP000002383">
    <property type="component" value="Chromosome"/>
</dbReference>
<dbReference type="SUPFAM" id="SSF46785">
    <property type="entry name" value="Winged helix' DNA-binding domain"/>
    <property type="match status" value="1"/>
</dbReference>
<organism evidence="7 8">
    <name type="scientific">Thioalkalivibrio sulfidiphilus (strain HL-EbGR7)</name>
    <dbReference type="NCBI Taxonomy" id="396588"/>
    <lineage>
        <taxon>Bacteria</taxon>
        <taxon>Pseudomonadati</taxon>
        <taxon>Pseudomonadota</taxon>
        <taxon>Gammaproteobacteria</taxon>
        <taxon>Chromatiales</taxon>
        <taxon>Ectothiorhodospiraceae</taxon>
        <taxon>Thioalkalivibrio</taxon>
    </lineage>
</organism>
<dbReference type="eggNOG" id="COG1959">
    <property type="taxonomic scope" value="Bacteria"/>
</dbReference>
<dbReference type="NCBIfam" id="TIGR00765">
    <property type="entry name" value="yihY_not_rbn"/>
    <property type="match status" value="1"/>
</dbReference>
<reference evidence="7 8" key="1">
    <citation type="journal article" date="2011" name="Stand. Genomic Sci.">
        <title>Complete genome sequence of 'Thioalkalivibrio sulfidophilus' HL-EbGr7.</title>
        <authorList>
            <person name="Muyzer G."/>
            <person name="Sorokin D.Y."/>
            <person name="Mavromatis K."/>
            <person name="Lapidus A."/>
            <person name="Clum A."/>
            <person name="Ivanova N."/>
            <person name="Pati A."/>
            <person name="d'Haeseleer P."/>
            <person name="Woyke T."/>
            <person name="Kyrpides N.C."/>
        </authorList>
    </citation>
    <scope>NUCLEOTIDE SEQUENCE [LARGE SCALE GENOMIC DNA]</scope>
    <source>
        <strain evidence="7 8">HL-EbGR7</strain>
    </source>
</reference>
<evidence type="ECO:0000256" key="6">
    <source>
        <dbReference type="SAM" id="Phobius"/>
    </source>
</evidence>
<gene>
    <name evidence="7" type="ordered locus">Tgr7_2655</name>
</gene>
<evidence type="ECO:0000256" key="3">
    <source>
        <dbReference type="ARBA" id="ARBA00022692"/>
    </source>
</evidence>
<dbReference type="AlphaFoldDB" id="B8GMR5"/>
<keyword evidence="4 6" id="KW-1133">Transmembrane helix</keyword>
<keyword evidence="2" id="KW-1003">Cell membrane</keyword>
<evidence type="ECO:0000256" key="4">
    <source>
        <dbReference type="ARBA" id="ARBA00022989"/>
    </source>
</evidence>
<accession>B8GMR5</accession>
<dbReference type="PANTHER" id="PTHR30213:SF0">
    <property type="entry name" value="UPF0761 MEMBRANE PROTEIN YIHY"/>
    <property type="match status" value="1"/>
</dbReference>
<dbReference type="RefSeq" id="WP_012639205.1">
    <property type="nucleotide sequence ID" value="NC_011901.1"/>
</dbReference>
<keyword evidence="3 6" id="KW-0812">Transmembrane</keyword>
<evidence type="ECO:0000313" key="8">
    <source>
        <dbReference type="Proteomes" id="UP000002383"/>
    </source>
</evidence>
<sequence>MTLNDIQVRMRAVLEYRDLRSLPRWKRPLIGALRIAWGIGREVTEGQLTLRAMSLVYTTLLSMVPLLALSFSVLKAFGAHNQLEPLLLSLLEPLGPQGVEVAENVIGFVDNMRVGVLGFIGLIFLIYTVIALVQKIESAFNYTWRINGTRGLAQRFSNYLSVILVGPVLVVSALGITASIMATSVMQQAMEVQLLGEAVQLAGRMVPYLLIMGAFMFVYVFVPNTRVKLLPALVGAVVAGLLWQSTGWIFAAMMAGSTRYAAIYSSFAIMIMLLIWIYLSWLILLIGANVAFFVQYPEYMLVRRGQVQLSSALKERLALRVMKSIGTRFHEGRGPTPLDDLAHELDMPVEAVERVTDALRKAGLLVTAGQDPVSFVPGRDTGQITLKACLDAVRGADSTVPGPRGEDESVDTLMEALDRALGERLEGVTLAALVERQGK</sequence>
<feature type="transmembrane region" description="Helical" evidence="6">
    <location>
        <begin position="229"/>
        <end position="255"/>
    </location>
</feature>
<feature type="transmembrane region" description="Helical" evidence="6">
    <location>
        <begin position="159"/>
        <end position="185"/>
    </location>
</feature>
<protein>
    <submittedName>
        <fullName evidence="7">Ribonuclease BN</fullName>
    </submittedName>
</protein>
<dbReference type="KEGG" id="tgr:Tgr7_2655"/>
<dbReference type="Gene3D" id="1.10.10.10">
    <property type="entry name" value="Winged helix-like DNA-binding domain superfamily/Winged helix DNA-binding domain"/>
    <property type="match status" value="1"/>
</dbReference>
<evidence type="ECO:0000256" key="1">
    <source>
        <dbReference type="ARBA" id="ARBA00004651"/>
    </source>
</evidence>
<name>B8GMR5_THISH</name>
<dbReference type="eggNOG" id="COG1295">
    <property type="taxonomic scope" value="Bacteria"/>
</dbReference>
<feature type="transmembrane region" description="Helical" evidence="6">
    <location>
        <begin position="55"/>
        <end position="77"/>
    </location>
</feature>
<comment type="subcellular location">
    <subcellularLocation>
        <location evidence="1">Cell membrane</location>
        <topology evidence="1">Multi-pass membrane protein</topology>
    </subcellularLocation>
</comment>
<dbReference type="EMBL" id="CP001339">
    <property type="protein sequence ID" value="ACL73730.1"/>
    <property type="molecule type" value="Genomic_DNA"/>
</dbReference>
<feature type="transmembrane region" description="Helical" evidence="6">
    <location>
        <begin position="261"/>
        <end position="294"/>
    </location>
</feature>
<feature type="transmembrane region" description="Helical" evidence="6">
    <location>
        <begin position="114"/>
        <end position="133"/>
    </location>
</feature>